<dbReference type="InterPro" id="IPR036412">
    <property type="entry name" value="HAD-like_sf"/>
</dbReference>
<evidence type="ECO:0000313" key="1">
    <source>
        <dbReference type="EMBL" id="KAA0978907.1"/>
    </source>
</evidence>
<dbReference type="EMBL" id="VOBL01000003">
    <property type="protein sequence ID" value="KAA0978907.1"/>
    <property type="molecule type" value="Genomic_DNA"/>
</dbReference>
<dbReference type="InterPro" id="IPR023214">
    <property type="entry name" value="HAD_sf"/>
</dbReference>
<dbReference type="AlphaFoldDB" id="A0A5B0EIM8"/>
<comment type="caution">
    <text evidence="1">The sequence shown here is derived from an EMBL/GenBank/DDBJ whole genome shotgun (WGS) entry which is preliminary data.</text>
</comment>
<dbReference type="SUPFAM" id="SSF56784">
    <property type="entry name" value="HAD-like"/>
    <property type="match status" value="1"/>
</dbReference>
<reference evidence="1 2" key="1">
    <citation type="submission" date="2019-07" db="EMBL/GenBank/DDBJ databases">
        <title>Analysis of the biochemical properties, biological activity and biotechnological potential of siderophores and biosurfactants produced by Antarctic psychrotolerant bacteria.</title>
        <authorList>
            <person name="Styczynski M."/>
            <person name="Krucon T."/>
            <person name="Decewicz P."/>
            <person name="Dziewit L."/>
        </authorList>
    </citation>
    <scope>NUCLEOTIDE SEQUENCE [LARGE SCALE GENOMIC DNA]</scope>
    <source>
        <strain evidence="1 2">ANT_H27</strain>
    </source>
</reference>
<proteinExistence type="predicted"/>
<evidence type="ECO:0008006" key="3">
    <source>
        <dbReference type="Google" id="ProtNLM"/>
    </source>
</evidence>
<sequence length="76" mass="7966">MIHRVMEATGVVDVRRVVAGGDTVVDLLAAHHAGVKGLGVLTGALDRKALEQHPHSWVLEGVKDLPGILESALVSP</sequence>
<dbReference type="OrthoDB" id="5504491at2"/>
<evidence type="ECO:0000313" key="2">
    <source>
        <dbReference type="Proteomes" id="UP000323856"/>
    </source>
</evidence>
<organism evidence="1 2">
    <name type="scientific">Paeniglutamicibacter gangotriensis</name>
    <dbReference type="NCBI Taxonomy" id="254787"/>
    <lineage>
        <taxon>Bacteria</taxon>
        <taxon>Bacillati</taxon>
        <taxon>Actinomycetota</taxon>
        <taxon>Actinomycetes</taxon>
        <taxon>Micrococcales</taxon>
        <taxon>Micrococcaceae</taxon>
        <taxon>Paeniglutamicibacter</taxon>
    </lineage>
</organism>
<dbReference type="Proteomes" id="UP000323856">
    <property type="component" value="Unassembled WGS sequence"/>
</dbReference>
<dbReference type="Gene3D" id="3.40.50.1000">
    <property type="entry name" value="HAD superfamily/HAD-like"/>
    <property type="match status" value="1"/>
</dbReference>
<gene>
    <name evidence="1" type="ORF">FQ154_03900</name>
</gene>
<name>A0A5B0EIM8_9MICC</name>
<protein>
    <recommendedName>
        <fullName evidence="3">HAD family hydrolase</fullName>
    </recommendedName>
</protein>
<dbReference type="Pfam" id="PF13242">
    <property type="entry name" value="Hydrolase_like"/>
    <property type="match status" value="1"/>
</dbReference>
<accession>A0A5B0EIM8</accession>